<evidence type="ECO:0000313" key="9">
    <source>
        <dbReference type="EMBL" id="ADI32248.1"/>
    </source>
</evidence>
<dbReference type="HAMAP" id="MF_00722">
    <property type="entry name" value="NucS"/>
    <property type="match status" value="1"/>
</dbReference>
<dbReference type="InterPro" id="IPR011856">
    <property type="entry name" value="tRNA_endonuc-like_dom_sf"/>
</dbReference>
<dbReference type="eggNOG" id="arCOG01304">
    <property type="taxonomic scope" value="Archaea"/>
</dbReference>
<dbReference type="InterPro" id="IPR048301">
    <property type="entry name" value="NucS_C"/>
</dbReference>
<feature type="domain" description="Endonuclease NucS C-terminal" evidence="7">
    <location>
        <begin position="141"/>
        <end position="249"/>
    </location>
</feature>
<feature type="domain" description="Endonuclease NucS N-terminal PH-like" evidence="8">
    <location>
        <begin position="37"/>
        <end position="122"/>
    </location>
</feature>
<keyword evidence="2 6" id="KW-0540">Nuclease</keyword>
<comment type="similarity">
    <text evidence="6">Belongs to the NucS endonuclease family.</text>
</comment>
<evidence type="ECO:0000259" key="8">
    <source>
        <dbReference type="Pfam" id="PF21003"/>
    </source>
</evidence>
<keyword evidence="3 6" id="KW-0255">Endonuclease</keyword>
<comment type="subcellular location">
    <subcellularLocation>
        <location evidence="6">Cytoplasm</location>
    </subcellularLocation>
</comment>
<evidence type="ECO:0000259" key="7">
    <source>
        <dbReference type="Pfam" id="PF01939"/>
    </source>
</evidence>
<dbReference type="AlphaFoldDB" id="D7D902"/>
<dbReference type="NCBIfam" id="NF003270">
    <property type="entry name" value="PRK04247.1"/>
    <property type="match status" value="1"/>
</dbReference>
<reference evidence="10" key="1">
    <citation type="submission" date="2010-05" db="EMBL/GenBank/DDBJ databases">
        <title>Complete sequence of Staphylothermus hellenicus DSM 12710.</title>
        <authorList>
            <consortium name="US DOE Joint Genome Institute"/>
            <person name="Lucas S."/>
            <person name="Copeland A."/>
            <person name="Lapidus A."/>
            <person name="Cheng J.-F."/>
            <person name="Bruce D."/>
            <person name="Goodwin L."/>
            <person name="Pitluck S."/>
            <person name="Davenport K."/>
            <person name="Detter J.C."/>
            <person name="Han C."/>
            <person name="Tapia R."/>
            <person name="Larimer F."/>
            <person name="Land M."/>
            <person name="Hauser L."/>
            <person name="Kyrpides N."/>
            <person name="Mikhailova N."/>
            <person name="Anderson I.J."/>
            <person name="Woyke T."/>
        </authorList>
    </citation>
    <scope>NUCLEOTIDE SEQUENCE [LARGE SCALE GENOMIC DNA]</scope>
    <source>
        <strain evidence="10">DSM 12710 / JCM 10830 / BK20S6-10-b1 / P8</strain>
    </source>
</reference>
<evidence type="ECO:0000256" key="3">
    <source>
        <dbReference type="ARBA" id="ARBA00022759"/>
    </source>
</evidence>
<dbReference type="HOGENOM" id="CLU_069350_1_0_2"/>
<dbReference type="EC" id="3.1.-.-" evidence="6"/>
<protein>
    <recommendedName>
        <fullName evidence="6">Endonuclease NucS</fullName>
        <ecNumber evidence="6">3.1.-.-</ecNumber>
    </recommendedName>
</protein>
<keyword evidence="5 6" id="KW-0238">DNA-binding</keyword>
<dbReference type="GO" id="GO:0005737">
    <property type="term" value="C:cytoplasm"/>
    <property type="evidence" value="ECO:0007669"/>
    <property type="project" value="UniProtKB-SubCell"/>
</dbReference>
<reference evidence="9 10" key="2">
    <citation type="journal article" date="2011" name="Stand. Genomic Sci.">
        <title>Complete genome sequence of Staphylothermus hellenicus P8.</title>
        <authorList>
            <person name="Anderson I."/>
            <person name="Wirth R."/>
            <person name="Lucas S."/>
            <person name="Copeland A."/>
            <person name="Lapidus A."/>
            <person name="Cheng J.F."/>
            <person name="Goodwin L."/>
            <person name="Pitluck S."/>
            <person name="Davenport K."/>
            <person name="Detter J.C."/>
            <person name="Han C."/>
            <person name="Tapia R."/>
            <person name="Land M."/>
            <person name="Hauser L."/>
            <person name="Pati A."/>
            <person name="Mikhailova N."/>
            <person name="Woyke T."/>
            <person name="Klenk H.P."/>
            <person name="Kyrpides N."/>
            <person name="Ivanova N."/>
        </authorList>
    </citation>
    <scope>NUCLEOTIDE SEQUENCE [LARGE SCALE GENOMIC DNA]</scope>
    <source>
        <strain evidence="10">DSM 12710 / JCM 10830 / BK20S6-10-b1 / P8</strain>
    </source>
</reference>
<evidence type="ECO:0000256" key="4">
    <source>
        <dbReference type="ARBA" id="ARBA00022801"/>
    </source>
</evidence>
<dbReference type="InterPro" id="IPR002793">
    <property type="entry name" value="Endonuclease_NucS"/>
</dbReference>
<evidence type="ECO:0000256" key="6">
    <source>
        <dbReference type="HAMAP-Rule" id="MF_00722"/>
    </source>
</evidence>
<organism evidence="9 10">
    <name type="scientific">Staphylothermus hellenicus (strain DSM 12710 / JCM 10830 / BK20S6-10-b1 / P8)</name>
    <dbReference type="NCBI Taxonomy" id="591019"/>
    <lineage>
        <taxon>Archaea</taxon>
        <taxon>Thermoproteota</taxon>
        <taxon>Thermoprotei</taxon>
        <taxon>Desulfurococcales</taxon>
        <taxon>Desulfurococcaceae</taxon>
        <taxon>Staphylothermus</taxon>
    </lineage>
</organism>
<proteinExistence type="inferred from homology"/>
<dbReference type="Pfam" id="PF21003">
    <property type="entry name" value="NucS_N"/>
    <property type="match status" value="1"/>
</dbReference>
<evidence type="ECO:0000256" key="2">
    <source>
        <dbReference type="ARBA" id="ARBA00022722"/>
    </source>
</evidence>
<accession>D7D902</accession>
<comment type="function">
    <text evidence="6">Cleaves both 3' and 5' ssDNA extremities of branched DNA structures.</text>
</comment>
<dbReference type="Pfam" id="PF01939">
    <property type="entry name" value="NucS_C"/>
    <property type="match status" value="1"/>
</dbReference>
<dbReference type="GO" id="GO:0000014">
    <property type="term" value="F:single-stranded DNA endodeoxyribonuclease activity"/>
    <property type="evidence" value="ECO:0007669"/>
    <property type="project" value="UniProtKB-UniRule"/>
</dbReference>
<keyword evidence="4 6" id="KW-0378">Hydrolase</keyword>
<dbReference type="PANTHER" id="PTHR38814">
    <property type="entry name" value="ENDONUCLEASE NUCS"/>
    <property type="match status" value="1"/>
</dbReference>
<dbReference type="Gene3D" id="3.40.1350.10">
    <property type="match status" value="1"/>
</dbReference>
<dbReference type="KEGG" id="shc:Shell_1147"/>
<dbReference type="EMBL" id="CP002051">
    <property type="protein sequence ID" value="ADI32248.1"/>
    <property type="molecule type" value="Genomic_DNA"/>
</dbReference>
<name>D7D902_STAHD</name>
<dbReference type="PANTHER" id="PTHR38814:SF1">
    <property type="entry name" value="ENDONUCLEASE NUCS"/>
    <property type="match status" value="1"/>
</dbReference>
<evidence type="ECO:0000313" key="10">
    <source>
        <dbReference type="Proteomes" id="UP000002573"/>
    </source>
</evidence>
<keyword evidence="10" id="KW-1185">Reference proteome</keyword>
<keyword evidence="1 6" id="KW-0963">Cytoplasm</keyword>
<dbReference type="Gene3D" id="2.70.180.20">
    <property type="match status" value="1"/>
</dbReference>
<dbReference type="STRING" id="591019.Shell_1147"/>
<evidence type="ECO:0000256" key="5">
    <source>
        <dbReference type="ARBA" id="ARBA00023125"/>
    </source>
</evidence>
<gene>
    <name evidence="6" type="primary">nucS</name>
    <name evidence="9" type="ordered locus">Shell_1147</name>
</gene>
<dbReference type="InterPro" id="IPR049173">
    <property type="entry name" value="NucS_N_sf"/>
</dbReference>
<dbReference type="Proteomes" id="UP000002573">
    <property type="component" value="Chromosome"/>
</dbReference>
<dbReference type="CDD" id="cd22341">
    <property type="entry name" value="NucS-like"/>
    <property type="match status" value="1"/>
</dbReference>
<dbReference type="GO" id="GO:0003677">
    <property type="term" value="F:DNA binding"/>
    <property type="evidence" value="ECO:0007669"/>
    <property type="project" value="UniProtKB-KW"/>
</dbReference>
<evidence type="ECO:0000256" key="1">
    <source>
        <dbReference type="ARBA" id="ARBA00022490"/>
    </source>
</evidence>
<sequence>MKYSKNELLMVKLIKTYLNPTLSEALEIISKAVSNKELTIIVGECSVDYQGRSESRLTPGERVIIIKQDGAFLVHRPTGYSPVNWQPTTSIIETRLDRDKLIIMAVRRKPRETIWVYLMRIYAIITGKLIDNGEFIMYMDEHEIRDILYEHPELIEDGLKIMEKEKKIGEGYADLFGVDARKTPVIIEIKRVTATREAILQLYNYVQTYQRQTGVKPRGILVAPTITSSAIESAYKLGLEWKEINLQKIWKYKKDRNRKHGTLFDFFKNEK</sequence>
<dbReference type="InterPro" id="IPR048302">
    <property type="entry name" value="NucS_N"/>
</dbReference>